<feature type="region of interest" description="Disordered" evidence="2">
    <location>
        <begin position="100"/>
        <end position="206"/>
    </location>
</feature>
<proteinExistence type="predicted"/>
<gene>
    <name evidence="3" type="ORF">PF007_g14423</name>
</gene>
<feature type="coiled-coil region" evidence="1">
    <location>
        <begin position="214"/>
        <end position="283"/>
    </location>
</feature>
<evidence type="ECO:0000256" key="2">
    <source>
        <dbReference type="SAM" id="MobiDB-lite"/>
    </source>
</evidence>
<organism evidence="3 4">
    <name type="scientific">Phytophthora fragariae</name>
    <dbReference type="NCBI Taxonomy" id="53985"/>
    <lineage>
        <taxon>Eukaryota</taxon>
        <taxon>Sar</taxon>
        <taxon>Stramenopiles</taxon>
        <taxon>Oomycota</taxon>
        <taxon>Peronosporomycetes</taxon>
        <taxon>Peronosporales</taxon>
        <taxon>Peronosporaceae</taxon>
        <taxon>Phytophthora</taxon>
    </lineage>
</organism>
<keyword evidence="1" id="KW-0175">Coiled coil</keyword>
<comment type="caution">
    <text evidence="3">The sequence shown here is derived from an EMBL/GenBank/DDBJ whole genome shotgun (WGS) entry which is preliminary data.</text>
</comment>
<evidence type="ECO:0000256" key="1">
    <source>
        <dbReference type="SAM" id="Coils"/>
    </source>
</evidence>
<protein>
    <submittedName>
        <fullName evidence="3">Uncharacterized protein</fullName>
    </submittedName>
</protein>
<feature type="compositionally biased region" description="Basic residues" evidence="2">
    <location>
        <begin position="122"/>
        <end position="133"/>
    </location>
</feature>
<reference evidence="3 4" key="1">
    <citation type="submission" date="2018-08" db="EMBL/GenBank/DDBJ databases">
        <title>Genomic investigation of the strawberry pathogen Phytophthora fragariae indicates pathogenicity is determined by transcriptional variation in three key races.</title>
        <authorList>
            <person name="Adams T.M."/>
            <person name="Armitage A.D."/>
            <person name="Sobczyk M.K."/>
            <person name="Bates H.J."/>
            <person name="Dunwell J.M."/>
            <person name="Nellist C.F."/>
            <person name="Harrison R.J."/>
        </authorList>
    </citation>
    <scope>NUCLEOTIDE SEQUENCE [LARGE SCALE GENOMIC DNA]</scope>
    <source>
        <strain evidence="3 4">NOV-71</strain>
    </source>
</reference>
<dbReference type="AlphaFoldDB" id="A0A6A3RUI7"/>
<accession>A0A6A3RUI7</accession>
<evidence type="ECO:0000313" key="3">
    <source>
        <dbReference type="EMBL" id="KAE9103369.1"/>
    </source>
</evidence>
<feature type="region of interest" description="Disordered" evidence="2">
    <location>
        <begin position="342"/>
        <end position="364"/>
    </location>
</feature>
<feature type="compositionally biased region" description="Polar residues" evidence="2">
    <location>
        <begin position="140"/>
        <end position="150"/>
    </location>
</feature>
<evidence type="ECO:0000313" key="4">
    <source>
        <dbReference type="Proteomes" id="UP000441208"/>
    </source>
</evidence>
<name>A0A6A3RUI7_9STRA</name>
<dbReference type="EMBL" id="QXFZ01000837">
    <property type="protein sequence ID" value="KAE9103369.1"/>
    <property type="molecule type" value="Genomic_DNA"/>
</dbReference>
<dbReference type="Proteomes" id="UP000441208">
    <property type="component" value="Unassembled WGS sequence"/>
</dbReference>
<sequence length="364" mass="40980">MPGPGAPQCDKCPVVLLVDTGLTRQRNETELEGWLHHLGYPQPEFLNSPFRIDWLAQRRLRFRMAKMIADDTWSNRFFDRHKPMPGVILEEVLQKIQKSWQSQPIEPKSVLGPVSADQVRGHAQKRPRGRRSPPRGEPQAPTSYDYSGSPATLPGTGADRYARGASVASRHGSRGRPHYQAEAAEPAAGVVSDQDAQRRPTGPRTDQECLLPAVESCQRQLDGQRTEMVALRARVQDAEARLENLQNVRRDLEFLRDRVWNLSRQLDEEAERLRTRCSRGEEKDASVRQVLERHLDWIRTLYDRVGSLEAQEARCVAARASAPAPTPAPLPSEELVRMMANAFQPYSATQSAPQAQQPPPDDRA</sequence>
<feature type="compositionally biased region" description="Low complexity" evidence="2">
    <location>
        <begin position="344"/>
        <end position="355"/>
    </location>
</feature>